<dbReference type="SUPFAM" id="SSF52047">
    <property type="entry name" value="RNI-like"/>
    <property type="match status" value="2"/>
</dbReference>
<dbReference type="InterPro" id="IPR027417">
    <property type="entry name" value="P-loop_NTPase"/>
</dbReference>
<dbReference type="Gene3D" id="3.30.40.10">
    <property type="entry name" value="Zinc/RING finger domain, C3HC4 (zinc finger)"/>
    <property type="match status" value="1"/>
</dbReference>
<evidence type="ECO:0000256" key="10">
    <source>
        <dbReference type="PROSITE-ProRule" id="PRU00175"/>
    </source>
</evidence>
<dbReference type="SUPFAM" id="SSF52540">
    <property type="entry name" value="P-loop containing nucleoside triphosphate hydrolases"/>
    <property type="match status" value="1"/>
</dbReference>
<keyword evidence="15" id="KW-1185">Reference proteome</keyword>
<keyword evidence="6" id="KW-0547">Nucleotide-binding</keyword>
<dbReference type="InterPro" id="IPR051261">
    <property type="entry name" value="NLR"/>
</dbReference>
<dbReference type="FunFam" id="3.40.50.300:FF:000210">
    <property type="entry name" value="Si:dkey-16p6.1"/>
    <property type="match status" value="1"/>
</dbReference>
<dbReference type="SUPFAM" id="SSF57850">
    <property type="entry name" value="RING/U-box"/>
    <property type="match status" value="1"/>
</dbReference>
<dbReference type="FunFam" id="3.80.10.10:FF:001632">
    <property type="entry name" value="Uncharacterized protein"/>
    <property type="match status" value="1"/>
</dbReference>
<evidence type="ECO:0000259" key="13">
    <source>
        <dbReference type="PROSITE" id="PS50837"/>
    </source>
</evidence>
<dbReference type="CDD" id="cd00116">
    <property type="entry name" value="LRR_RI"/>
    <property type="match status" value="2"/>
</dbReference>
<dbReference type="GO" id="GO:0008270">
    <property type="term" value="F:zinc ion binding"/>
    <property type="evidence" value="ECO:0007669"/>
    <property type="project" value="UniProtKB-KW"/>
</dbReference>
<reference evidence="14" key="3">
    <citation type="submission" date="2025-09" db="UniProtKB">
        <authorList>
            <consortium name="Ensembl"/>
        </authorList>
    </citation>
    <scope>IDENTIFICATION</scope>
</reference>
<dbReference type="SMART" id="SM00368">
    <property type="entry name" value="LRR_RI"/>
    <property type="match status" value="15"/>
</dbReference>
<dbReference type="OMA" id="TGKDMTH"/>
<feature type="region of interest" description="Disordered" evidence="11">
    <location>
        <begin position="110"/>
        <end position="131"/>
    </location>
</feature>
<dbReference type="PANTHER" id="PTHR24106">
    <property type="entry name" value="NACHT, LRR AND CARD DOMAINS-CONTAINING"/>
    <property type="match status" value="1"/>
</dbReference>
<feature type="region of interest" description="Disordered" evidence="11">
    <location>
        <begin position="62"/>
        <end position="87"/>
    </location>
</feature>
<dbReference type="InterPro" id="IPR017907">
    <property type="entry name" value="Znf_RING_CS"/>
</dbReference>
<dbReference type="PROSITE" id="PS00518">
    <property type="entry name" value="ZF_RING_1"/>
    <property type="match status" value="1"/>
</dbReference>
<accession>A0A671WAE0</accession>
<keyword evidence="4" id="KW-0479">Metal-binding</keyword>
<keyword evidence="7 10" id="KW-0863">Zinc-finger</keyword>
<dbReference type="PROSITE" id="PS50837">
    <property type="entry name" value="NACHT"/>
    <property type="match status" value="1"/>
</dbReference>
<organism evidence="14 15">
    <name type="scientific">Sparus aurata</name>
    <name type="common">Gilthead sea bream</name>
    <dbReference type="NCBI Taxonomy" id="8175"/>
    <lineage>
        <taxon>Eukaryota</taxon>
        <taxon>Metazoa</taxon>
        <taxon>Chordata</taxon>
        <taxon>Craniata</taxon>
        <taxon>Vertebrata</taxon>
        <taxon>Euteleostomi</taxon>
        <taxon>Actinopterygii</taxon>
        <taxon>Neopterygii</taxon>
        <taxon>Teleostei</taxon>
        <taxon>Neoteleostei</taxon>
        <taxon>Acanthomorphata</taxon>
        <taxon>Eupercaria</taxon>
        <taxon>Spariformes</taxon>
        <taxon>Sparidae</taxon>
        <taxon>Sparus</taxon>
    </lineage>
</organism>
<dbReference type="PROSITE" id="PS50089">
    <property type="entry name" value="ZF_RING_2"/>
    <property type="match status" value="1"/>
</dbReference>
<comment type="subcellular location">
    <subcellularLocation>
        <location evidence="1">Cytoplasm</location>
    </subcellularLocation>
</comment>
<dbReference type="GO" id="GO:0005737">
    <property type="term" value="C:cytoplasm"/>
    <property type="evidence" value="ECO:0007669"/>
    <property type="project" value="UniProtKB-SubCell"/>
</dbReference>
<keyword evidence="8" id="KW-0862">Zinc</keyword>
<dbReference type="InterPro" id="IPR041075">
    <property type="entry name" value="NOD1/2_WH"/>
</dbReference>
<evidence type="ECO:0000256" key="1">
    <source>
        <dbReference type="ARBA" id="ARBA00004496"/>
    </source>
</evidence>
<dbReference type="Pfam" id="PF05729">
    <property type="entry name" value="NACHT"/>
    <property type="match status" value="1"/>
</dbReference>
<evidence type="ECO:0000256" key="11">
    <source>
        <dbReference type="SAM" id="MobiDB-lite"/>
    </source>
</evidence>
<dbReference type="GO" id="GO:0005524">
    <property type="term" value="F:ATP binding"/>
    <property type="evidence" value="ECO:0007669"/>
    <property type="project" value="UniProtKB-KW"/>
</dbReference>
<dbReference type="InterPro" id="IPR032675">
    <property type="entry name" value="LRR_dom_sf"/>
</dbReference>
<dbReference type="InterPro" id="IPR001841">
    <property type="entry name" value="Znf_RING"/>
</dbReference>
<evidence type="ECO:0000256" key="9">
    <source>
        <dbReference type="ARBA" id="ARBA00022840"/>
    </source>
</evidence>
<name>A0A671WAE0_SPAAU</name>
<proteinExistence type="predicted"/>
<protein>
    <recommendedName>
        <fullName evidence="16">NACHT domain-containing protein</fullName>
    </recommendedName>
</protein>
<feature type="domain" description="RING-type" evidence="12">
    <location>
        <begin position="24"/>
        <end position="51"/>
    </location>
</feature>
<dbReference type="InterPro" id="IPR018957">
    <property type="entry name" value="Znf_C3HC4_RING-type"/>
</dbReference>
<dbReference type="Proteomes" id="UP000472265">
    <property type="component" value="Chromosome 1"/>
</dbReference>
<keyword evidence="2" id="KW-0963">Cytoplasm</keyword>
<dbReference type="SMART" id="SM01288">
    <property type="entry name" value="FISNA"/>
    <property type="match status" value="1"/>
</dbReference>
<dbReference type="Pfam" id="PF14484">
    <property type="entry name" value="FISNA"/>
    <property type="match status" value="1"/>
</dbReference>
<dbReference type="InterPro" id="IPR007111">
    <property type="entry name" value="NACHT_NTPase"/>
</dbReference>
<dbReference type="Pfam" id="PF00097">
    <property type="entry name" value="zf-C3HC4"/>
    <property type="match status" value="1"/>
</dbReference>
<dbReference type="GeneTree" id="ENSGT01070000253760"/>
<dbReference type="InterPro" id="IPR029495">
    <property type="entry name" value="NACHT-assoc"/>
</dbReference>
<dbReference type="AlphaFoldDB" id="A0A671WAE0"/>
<keyword evidence="5" id="KW-0677">Repeat</keyword>
<evidence type="ECO:0000256" key="2">
    <source>
        <dbReference type="ARBA" id="ARBA00022490"/>
    </source>
</evidence>
<feature type="domain" description="NACHT" evidence="13">
    <location>
        <begin position="219"/>
        <end position="352"/>
    </location>
</feature>
<dbReference type="InterPro" id="IPR001611">
    <property type="entry name" value="Leu-rich_rpt"/>
</dbReference>
<sequence>MSMRSDWSKGDVPNFSTEPGPSDCGHWFCRQCITSYWDQSASPGHSSCPQCGERSRTRAGLQTASLSSTVQTETQVGSSTVTAQTGGVISTPHMTGVNIGGDIITNITINNTDRPPNRTDETTDASTKTKGNIQKCQADLKSYLKSQTPDLFQGTQEDGSSTLLHKMYTELYITEVDSQEVNSEHEVVELECKRSSSEQKKINLDDIFKPLSNEENAPQRVLTKGNAGIGKTVAVQKFTHDWATGTANQTTDFIFPFTFRELNLIKDKMSLKELIGHYFKEVRDLESSDYDSSSILFIFDGLDESRLPLDFEKNETRRSITDTTTLDCLLTNLIKGKLLHKASVWITSRPAAATKIPSKFIHRVTEVQGFDDEQEEEYFQKKVHDKDKAQKILNHLQSKPLRSLYVMCHIPLFCWISATVLQSLLTETPEGDLPKTVTELYTHFLIIQTKWKHEKDYQNDETDKDVIMKLGKLAFEQLQKGNLVFYEDDLKSQIDLTEAAVYSGVCTQVIRKEAGLHKQVMYSFIHLTVQEFLAALYVLETFIDSRKNLLPSKNIWWRLSSERSELSFLHKKAVAMALANDHGRWDLFLRFLLGLSQEKNQELLQREFKFKRRCPGNDQNTISYIHKKIKNLSSDNKVINLFHCLNELGDQSLLEQVQQYQNSGDVGEISPAHWSAVAFLLLSSNEDLDVFDLKKYSGSDEVLERLLPVLKVSKTALLSDCNLTDRCCEHISSVLSWKSSGLEELDLSMNTLQDSGLKLISDGLRSANCKLQTLRLMDCSLSEISCASLASALKSNPSHLRELELSNNELQDSGVKLLCAELESPNCRLETLRLMSCRLSEISCASLASALKSNPSHLRELELSNNELQDSGVKLLCAEPESPNCRLETLRLWSCRVSEISCASLASALKSNPSHLTELDLSVNKLQDSAVKLLCAELESPNCRLETLRLKNCSLSEISCASLASALKSSSSHLTELELSNNKLQDSGVKLLCAELESPTCRLETLRLLSCSLSEISCASLASALKSNPSHLRELELSRNKLQDSGVKLLCAELESPNCRLETLRLVNCSLSEISCASLASALKSNPSHLRELELSQNELQDSGVKLLCAELESPNCQLETLRLMSCSLSEISCASLASALKSNPSHLRELDLRGNELQASDVKLLSELVESPNCRLETLRSVESWSQSVLVSAVL</sequence>
<keyword evidence="3" id="KW-0433">Leucine-rich repeat</keyword>
<evidence type="ECO:0000256" key="3">
    <source>
        <dbReference type="ARBA" id="ARBA00022614"/>
    </source>
</evidence>
<evidence type="ECO:0000259" key="12">
    <source>
        <dbReference type="PROSITE" id="PS50089"/>
    </source>
</evidence>
<evidence type="ECO:0000256" key="8">
    <source>
        <dbReference type="ARBA" id="ARBA00022833"/>
    </source>
</evidence>
<dbReference type="InterPro" id="IPR013083">
    <property type="entry name" value="Znf_RING/FYVE/PHD"/>
</dbReference>
<dbReference type="Pfam" id="PF13516">
    <property type="entry name" value="LRR_6"/>
    <property type="match status" value="8"/>
</dbReference>
<evidence type="ECO:0000256" key="5">
    <source>
        <dbReference type="ARBA" id="ARBA00022737"/>
    </source>
</evidence>
<dbReference type="Pfam" id="PF17779">
    <property type="entry name" value="WHD_NOD2"/>
    <property type="match status" value="1"/>
</dbReference>
<evidence type="ECO:0008006" key="16">
    <source>
        <dbReference type="Google" id="ProtNLM"/>
    </source>
</evidence>
<dbReference type="InterPro" id="IPR041267">
    <property type="entry name" value="NLRP_HD2"/>
</dbReference>
<evidence type="ECO:0000256" key="4">
    <source>
        <dbReference type="ARBA" id="ARBA00022723"/>
    </source>
</evidence>
<evidence type="ECO:0000313" key="15">
    <source>
        <dbReference type="Proteomes" id="UP000472265"/>
    </source>
</evidence>
<dbReference type="Gene3D" id="3.40.50.300">
    <property type="entry name" value="P-loop containing nucleotide triphosphate hydrolases"/>
    <property type="match status" value="1"/>
</dbReference>
<evidence type="ECO:0000256" key="7">
    <source>
        <dbReference type="ARBA" id="ARBA00022771"/>
    </source>
</evidence>
<reference evidence="14" key="2">
    <citation type="submission" date="2025-08" db="UniProtKB">
        <authorList>
            <consortium name="Ensembl"/>
        </authorList>
    </citation>
    <scope>IDENTIFICATION</scope>
</reference>
<reference evidence="14" key="1">
    <citation type="submission" date="2021-04" db="EMBL/GenBank/DDBJ databases">
        <authorList>
            <consortium name="Wellcome Sanger Institute Data Sharing"/>
        </authorList>
    </citation>
    <scope>NUCLEOTIDE SEQUENCE [LARGE SCALE GENOMIC DNA]</scope>
</reference>
<dbReference type="Ensembl" id="ENSSAUT00010037950.1">
    <property type="protein sequence ID" value="ENSSAUP00010036033.1"/>
    <property type="gene ID" value="ENSSAUG00010015245.1"/>
</dbReference>
<keyword evidence="9" id="KW-0067">ATP-binding</keyword>
<evidence type="ECO:0000256" key="6">
    <source>
        <dbReference type="ARBA" id="ARBA00022741"/>
    </source>
</evidence>
<dbReference type="Pfam" id="PF17776">
    <property type="entry name" value="NLRC4_HD2"/>
    <property type="match status" value="1"/>
</dbReference>
<dbReference type="Gene3D" id="3.80.10.10">
    <property type="entry name" value="Ribonuclease Inhibitor"/>
    <property type="match status" value="4"/>
</dbReference>
<evidence type="ECO:0000313" key="14">
    <source>
        <dbReference type="Ensembl" id="ENSSAUP00010036033.1"/>
    </source>
</evidence>